<dbReference type="InterPro" id="IPR011344">
    <property type="entry name" value="ssDNA-bd"/>
</dbReference>
<evidence type="ECO:0000256" key="2">
    <source>
        <dbReference type="PROSITE-ProRule" id="PRU00252"/>
    </source>
</evidence>
<dbReference type="AlphaFoldDB" id="A0A1G8RNG1"/>
<dbReference type="OrthoDB" id="9809878at2"/>
<dbReference type="InterPro" id="IPR012340">
    <property type="entry name" value="NA-bd_OB-fold"/>
</dbReference>
<dbReference type="GO" id="GO:0006260">
    <property type="term" value="P:DNA replication"/>
    <property type="evidence" value="ECO:0007669"/>
    <property type="project" value="InterPro"/>
</dbReference>
<dbReference type="STRING" id="930129.SAMN05216352_13011"/>
<dbReference type="PROSITE" id="PS50935">
    <property type="entry name" value="SSB"/>
    <property type="match status" value="2"/>
</dbReference>
<dbReference type="PANTHER" id="PTHR10302:SF27">
    <property type="entry name" value="SINGLE-STRANDED DNA-BINDING PROTEIN"/>
    <property type="match status" value="1"/>
</dbReference>
<dbReference type="Gene3D" id="2.40.50.140">
    <property type="entry name" value="Nucleic acid-binding proteins"/>
    <property type="match status" value="2"/>
</dbReference>
<gene>
    <name evidence="4" type="ORF">SAMN05216352_13011</name>
</gene>
<organism evidence="4 5">
    <name type="scientific">Alteribacillus bidgolensis</name>
    <dbReference type="NCBI Taxonomy" id="930129"/>
    <lineage>
        <taxon>Bacteria</taxon>
        <taxon>Bacillati</taxon>
        <taxon>Bacillota</taxon>
        <taxon>Bacilli</taxon>
        <taxon>Bacillales</taxon>
        <taxon>Bacillaceae</taxon>
        <taxon>Alteribacillus</taxon>
    </lineage>
</organism>
<dbReference type="Pfam" id="PF00436">
    <property type="entry name" value="SSB"/>
    <property type="match status" value="2"/>
</dbReference>
<dbReference type="RefSeq" id="WP_091588336.1">
    <property type="nucleotide sequence ID" value="NZ_FNDU01000030.1"/>
</dbReference>
<protein>
    <recommendedName>
        <fullName evidence="3">Single-stranded DNA-binding protein</fullName>
    </recommendedName>
</protein>
<dbReference type="PANTHER" id="PTHR10302">
    <property type="entry name" value="SINGLE-STRANDED DNA-BINDING PROTEIN"/>
    <property type="match status" value="1"/>
</dbReference>
<keyword evidence="1 2" id="KW-0238">DNA-binding</keyword>
<dbReference type="NCBIfam" id="TIGR00621">
    <property type="entry name" value="ssb"/>
    <property type="match status" value="1"/>
</dbReference>
<dbReference type="EMBL" id="FNDU01000030">
    <property type="protein sequence ID" value="SDJ18538.1"/>
    <property type="molecule type" value="Genomic_DNA"/>
</dbReference>
<keyword evidence="5" id="KW-1185">Reference proteome</keyword>
<proteinExistence type="predicted"/>
<dbReference type="CDD" id="cd04496">
    <property type="entry name" value="SSB_OBF"/>
    <property type="match status" value="2"/>
</dbReference>
<evidence type="ECO:0000256" key="1">
    <source>
        <dbReference type="ARBA" id="ARBA00023125"/>
    </source>
</evidence>
<dbReference type="GO" id="GO:0009295">
    <property type="term" value="C:nucleoid"/>
    <property type="evidence" value="ECO:0007669"/>
    <property type="project" value="TreeGrafter"/>
</dbReference>
<sequence>MDLNRTVVHGRLTVHPSLNYTSTNIAVTRFPIACERKFVGHDGSKQVDFIPIIVWRSYAERVANNLTKGQECAIIGRLQSRVRTDYNINTYEVLAQDVIFGQQYRGLSVDLNQIFFTGRLTIDPELHYVGKNSVALCRFMVAVKRNYKPSEAKEAENDYIPVLVWRSYAERIANDLKKGMVVAVIGRIQARKHHQHPTNIHEVHAEEVQYG</sequence>
<dbReference type="GO" id="GO:0003697">
    <property type="term" value="F:single-stranded DNA binding"/>
    <property type="evidence" value="ECO:0007669"/>
    <property type="project" value="InterPro"/>
</dbReference>
<dbReference type="Proteomes" id="UP000199017">
    <property type="component" value="Unassembled WGS sequence"/>
</dbReference>
<dbReference type="SUPFAM" id="SSF50249">
    <property type="entry name" value="Nucleic acid-binding proteins"/>
    <property type="match status" value="2"/>
</dbReference>
<evidence type="ECO:0000313" key="5">
    <source>
        <dbReference type="Proteomes" id="UP000199017"/>
    </source>
</evidence>
<evidence type="ECO:0000256" key="3">
    <source>
        <dbReference type="RuleBase" id="RU000524"/>
    </source>
</evidence>
<evidence type="ECO:0000313" key="4">
    <source>
        <dbReference type="EMBL" id="SDJ18538.1"/>
    </source>
</evidence>
<name>A0A1G8RNG1_9BACI</name>
<reference evidence="4 5" key="1">
    <citation type="submission" date="2016-10" db="EMBL/GenBank/DDBJ databases">
        <authorList>
            <person name="de Groot N.N."/>
        </authorList>
    </citation>
    <scope>NUCLEOTIDE SEQUENCE [LARGE SCALE GENOMIC DNA]</scope>
    <source>
        <strain evidence="5">P4B,CCM 7963,CECT 7998,DSM 25260,IBRC-M 10614,KCTC 13821</strain>
    </source>
</reference>
<dbReference type="InterPro" id="IPR000424">
    <property type="entry name" value="Primosome_PriB/ssb"/>
</dbReference>
<accession>A0A1G8RNG1</accession>